<name>A0A3P8UMW6_CYNSE</name>
<keyword evidence="9 10" id="KW-1015">Disulfide bond</keyword>
<dbReference type="GO" id="GO:0006508">
    <property type="term" value="P:proteolysis"/>
    <property type="evidence" value="ECO:0007669"/>
    <property type="project" value="UniProtKB-KW"/>
</dbReference>
<evidence type="ECO:0000259" key="13">
    <source>
        <dbReference type="PROSITE" id="PS01180"/>
    </source>
</evidence>
<dbReference type="SMART" id="SM00042">
    <property type="entry name" value="CUB"/>
    <property type="match status" value="1"/>
</dbReference>
<dbReference type="PANTHER" id="PTHR24252">
    <property type="entry name" value="ACROSIN-RELATED"/>
    <property type="match status" value="1"/>
</dbReference>
<reference evidence="16" key="2">
    <citation type="submission" date="2025-08" db="UniProtKB">
        <authorList>
            <consortium name="Ensembl"/>
        </authorList>
    </citation>
    <scope>IDENTIFICATION</scope>
</reference>
<accession>A0A3P8UMW6</accession>
<dbReference type="PROSITE" id="PS01180">
    <property type="entry name" value="CUB"/>
    <property type="match status" value="1"/>
</dbReference>
<dbReference type="InterPro" id="IPR002172">
    <property type="entry name" value="LDrepeatLR_classA_rpt"/>
</dbReference>
<protein>
    <submittedName>
        <fullName evidence="16">Transmembrane serine protease 6</fullName>
    </submittedName>
</protein>
<dbReference type="InterPro" id="IPR043504">
    <property type="entry name" value="Peptidase_S1_PA_chymotrypsin"/>
</dbReference>
<dbReference type="GO" id="GO:0016020">
    <property type="term" value="C:membrane"/>
    <property type="evidence" value="ECO:0007669"/>
    <property type="project" value="UniProtKB-SubCell"/>
</dbReference>
<dbReference type="Gene3D" id="2.40.10.10">
    <property type="entry name" value="Trypsin-like serine proteases"/>
    <property type="match status" value="1"/>
</dbReference>
<dbReference type="GO" id="GO:0004252">
    <property type="term" value="F:serine-type endopeptidase activity"/>
    <property type="evidence" value="ECO:0007669"/>
    <property type="project" value="InterPro"/>
</dbReference>
<dbReference type="InterPro" id="IPR036364">
    <property type="entry name" value="SEA_dom_sf"/>
</dbReference>
<organism evidence="16 17">
    <name type="scientific">Cynoglossus semilaevis</name>
    <name type="common">Tongue sole</name>
    <dbReference type="NCBI Taxonomy" id="244447"/>
    <lineage>
        <taxon>Eukaryota</taxon>
        <taxon>Metazoa</taxon>
        <taxon>Chordata</taxon>
        <taxon>Craniata</taxon>
        <taxon>Vertebrata</taxon>
        <taxon>Euteleostomi</taxon>
        <taxon>Actinopterygii</taxon>
        <taxon>Neopterygii</taxon>
        <taxon>Teleostei</taxon>
        <taxon>Neoteleostei</taxon>
        <taxon>Acanthomorphata</taxon>
        <taxon>Carangaria</taxon>
        <taxon>Pleuronectiformes</taxon>
        <taxon>Pleuronectoidei</taxon>
        <taxon>Cynoglossidae</taxon>
        <taxon>Cynoglossinae</taxon>
        <taxon>Cynoglossus</taxon>
    </lineage>
</organism>
<feature type="transmembrane region" description="Helical" evidence="12">
    <location>
        <begin position="35"/>
        <end position="58"/>
    </location>
</feature>
<evidence type="ECO:0000256" key="8">
    <source>
        <dbReference type="ARBA" id="ARBA00023136"/>
    </source>
</evidence>
<keyword evidence="7 12" id="KW-1133">Transmembrane helix</keyword>
<dbReference type="Pfam" id="PF01390">
    <property type="entry name" value="SEA"/>
    <property type="match status" value="1"/>
</dbReference>
<comment type="subcellular location">
    <subcellularLocation>
        <location evidence="1">Membrane</location>
        <topology evidence="1">Single-pass type II membrane protein</topology>
    </subcellularLocation>
</comment>
<evidence type="ECO:0000259" key="15">
    <source>
        <dbReference type="PROSITE" id="PS50240"/>
    </source>
</evidence>
<dbReference type="SUPFAM" id="SSF82671">
    <property type="entry name" value="SEA domain"/>
    <property type="match status" value="1"/>
</dbReference>
<dbReference type="PRINTS" id="PR00722">
    <property type="entry name" value="CHYMOTRYPSIN"/>
</dbReference>
<dbReference type="InterPro" id="IPR009003">
    <property type="entry name" value="Peptidase_S1_PA"/>
</dbReference>
<evidence type="ECO:0000256" key="10">
    <source>
        <dbReference type="PROSITE-ProRule" id="PRU00124"/>
    </source>
</evidence>
<feature type="domain" description="Peptidase S1" evidence="15">
    <location>
        <begin position="548"/>
        <end position="784"/>
    </location>
</feature>
<dbReference type="PROSITE" id="PS50240">
    <property type="entry name" value="TRYPSIN_DOM"/>
    <property type="match status" value="1"/>
</dbReference>
<evidence type="ECO:0000256" key="5">
    <source>
        <dbReference type="ARBA" id="ARBA00022825"/>
    </source>
</evidence>
<dbReference type="InterPro" id="IPR000859">
    <property type="entry name" value="CUB_dom"/>
</dbReference>
<dbReference type="PROSITE" id="PS50024">
    <property type="entry name" value="SEA"/>
    <property type="match status" value="1"/>
</dbReference>
<evidence type="ECO:0000256" key="1">
    <source>
        <dbReference type="ARBA" id="ARBA00004606"/>
    </source>
</evidence>
<dbReference type="Ensembl" id="ENSCSET00000002031.1">
    <property type="protein sequence ID" value="ENSCSEP00000001996.1"/>
    <property type="gene ID" value="ENSCSEG00000001354.1"/>
</dbReference>
<dbReference type="InParanoid" id="A0A3P8UMW6"/>
<dbReference type="OMA" id="WFALQIP"/>
<dbReference type="PROSITE" id="PS00135">
    <property type="entry name" value="TRYPSIN_SER"/>
    <property type="match status" value="1"/>
</dbReference>
<feature type="disulfide bond" evidence="10">
    <location>
        <begin position="429"/>
        <end position="441"/>
    </location>
</feature>
<dbReference type="SUPFAM" id="SSF50494">
    <property type="entry name" value="Trypsin-like serine proteases"/>
    <property type="match status" value="1"/>
</dbReference>
<dbReference type="InterPro" id="IPR000082">
    <property type="entry name" value="SEA_dom"/>
</dbReference>
<reference evidence="16 17" key="1">
    <citation type="journal article" date="2014" name="Nat. Genet.">
        <title>Whole-genome sequence of a flatfish provides insights into ZW sex chromosome evolution and adaptation to a benthic lifestyle.</title>
        <authorList>
            <person name="Chen S."/>
            <person name="Zhang G."/>
            <person name="Shao C."/>
            <person name="Huang Q."/>
            <person name="Liu G."/>
            <person name="Zhang P."/>
            <person name="Song W."/>
            <person name="An N."/>
            <person name="Chalopin D."/>
            <person name="Volff J.N."/>
            <person name="Hong Y."/>
            <person name="Li Q."/>
            <person name="Sha Z."/>
            <person name="Zhou H."/>
            <person name="Xie M."/>
            <person name="Yu Q."/>
            <person name="Liu Y."/>
            <person name="Xiang H."/>
            <person name="Wang N."/>
            <person name="Wu K."/>
            <person name="Yang C."/>
            <person name="Zhou Q."/>
            <person name="Liao X."/>
            <person name="Yang L."/>
            <person name="Hu Q."/>
            <person name="Zhang J."/>
            <person name="Meng L."/>
            <person name="Jin L."/>
            <person name="Tian Y."/>
            <person name="Lian J."/>
            <person name="Yang J."/>
            <person name="Miao G."/>
            <person name="Liu S."/>
            <person name="Liang Z."/>
            <person name="Yan F."/>
            <person name="Li Y."/>
            <person name="Sun B."/>
            <person name="Zhang H."/>
            <person name="Zhang J."/>
            <person name="Zhu Y."/>
            <person name="Du M."/>
            <person name="Zhao Y."/>
            <person name="Schartl M."/>
            <person name="Tang Q."/>
            <person name="Wang J."/>
        </authorList>
    </citation>
    <scope>NUCLEOTIDE SEQUENCE</scope>
</reference>
<keyword evidence="4 11" id="KW-0378">Hydrolase</keyword>
<dbReference type="Gene3D" id="2.60.120.290">
    <property type="entry name" value="Spermadhesin, CUB domain"/>
    <property type="match status" value="2"/>
</dbReference>
<feature type="disulfide bond" evidence="10">
    <location>
        <begin position="502"/>
        <end position="514"/>
    </location>
</feature>
<feature type="disulfide bond" evidence="10">
    <location>
        <begin position="481"/>
        <end position="496"/>
    </location>
</feature>
<dbReference type="PROSITE" id="PS50068">
    <property type="entry name" value="LDLRA_2"/>
    <property type="match status" value="3"/>
</dbReference>
<dbReference type="InterPro" id="IPR001254">
    <property type="entry name" value="Trypsin_dom"/>
</dbReference>
<dbReference type="CDD" id="cd00041">
    <property type="entry name" value="CUB"/>
    <property type="match status" value="1"/>
</dbReference>
<reference evidence="16" key="3">
    <citation type="submission" date="2025-09" db="UniProtKB">
        <authorList>
            <consortium name="Ensembl"/>
        </authorList>
    </citation>
    <scope>IDENTIFICATION</scope>
</reference>
<evidence type="ECO:0000256" key="3">
    <source>
        <dbReference type="ARBA" id="ARBA00022692"/>
    </source>
</evidence>
<keyword evidence="3 12" id="KW-0812">Transmembrane</keyword>
<evidence type="ECO:0000256" key="12">
    <source>
        <dbReference type="SAM" id="Phobius"/>
    </source>
</evidence>
<dbReference type="SUPFAM" id="SSF49854">
    <property type="entry name" value="Spermadhesin, CUB domain"/>
    <property type="match status" value="2"/>
</dbReference>
<evidence type="ECO:0000256" key="4">
    <source>
        <dbReference type="ARBA" id="ARBA00022801"/>
    </source>
</evidence>
<comment type="caution">
    <text evidence="10">Lacks conserved residue(s) required for the propagation of feature annotation.</text>
</comment>
<keyword evidence="5 11" id="KW-0720">Serine protease</keyword>
<dbReference type="Pfam" id="PF00431">
    <property type="entry name" value="CUB"/>
    <property type="match status" value="1"/>
</dbReference>
<feature type="disulfide bond" evidence="10">
    <location>
        <begin position="445"/>
        <end position="460"/>
    </location>
</feature>
<dbReference type="AlphaFoldDB" id="A0A3P8UMW6"/>
<keyword evidence="6" id="KW-0735">Signal-anchor</keyword>
<evidence type="ECO:0000313" key="16">
    <source>
        <dbReference type="Ensembl" id="ENSCSEP00000001996.1"/>
    </source>
</evidence>
<dbReference type="PROSITE" id="PS00134">
    <property type="entry name" value="TRYPSIN_HIS"/>
    <property type="match status" value="1"/>
</dbReference>
<feature type="domain" description="CUB" evidence="13">
    <location>
        <begin position="307"/>
        <end position="423"/>
    </location>
</feature>
<dbReference type="InterPro" id="IPR033116">
    <property type="entry name" value="TRYPSIN_SER"/>
</dbReference>
<dbReference type="SMART" id="SM00192">
    <property type="entry name" value="LDLa"/>
    <property type="match status" value="3"/>
</dbReference>
<dbReference type="Gene3D" id="3.30.70.960">
    <property type="entry name" value="SEA domain"/>
    <property type="match status" value="1"/>
</dbReference>
<evidence type="ECO:0000259" key="14">
    <source>
        <dbReference type="PROSITE" id="PS50024"/>
    </source>
</evidence>
<dbReference type="STRING" id="244447.ENSCSEP00000001996"/>
<dbReference type="InterPro" id="IPR035914">
    <property type="entry name" value="Sperma_CUB_dom_sf"/>
</dbReference>
<dbReference type="FunFam" id="2.60.120.290:FF:000027">
    <property type="entry name" value="Transmembrane serine protease 6"/>
    <property type="match status" value="1"/>
</dbReference>
<evidence type="ECO:0000256" key="7">
    <source>
        <dbReference type="ARBA" id="ARBA00022989"/>
    </source>
</evidence>
<evidence type="ECO:0000256" key="11">
    <source>
        <dbReference type="RuleBase" id="RU363034"/>
    </source>
</evidence>
<dbReference type="InterPro" id="IPR001314">
    <property type="entry name" value="Peptidase_S1A"/>
</dbReference>
<dbReference type="Proteomes" id="UP000265120">
    <property type="component" value="Chromosome 9"/>
</dbReference>
<evidence type="ECO:0000256" key="2">
    <source>
        <dbReference type="ARBA" id="ARBA00022670"/>
    </source>
</evidence>
<dbReference type="SUPFAM" id="SSF57424">
    <property type="entry name" value="LDL receptor-like module"/>
    <property type="match status" value="1"/>
</dbReference>
<dbReference type="InterPro" id="IPR018114">
    <property type="entry name" value="TRYPSIN_HIS"/>
</dbReference>
<proteinExistence type="predicted"/>
<dbReference type="FunFam" id="2.40.10.10:FF:000003">
    <property type="entry name" value="Transmembrane serine protease 3"/>
    <property type="match status" value="1"/>
</dbReference>
<keyword evidence="17" id="KW-1185">Reference proteome</keyword>
<dbReference type="SMART" id="SM00020">
    <property type="entry name" value="Tryp_SPc"/>
    <property type="match status" value="1"/>
</dbReference>
<dbReference type="InterPro" id="IPR036055">
    <property type="entry name" value="LDL_receptor-like_sf"/>
</dbReference>
<feature type="transmembrane region" description="Helical" evidence="12">
    <location>
        <begin position="119"/>
        <end position="141"/>
    </location>
</feature>
<dbReference type="CDD" id="cd00190">
    <property type="entry name" value="Tryp_SPc"/>
    <property type="match status" value="1"/>
</dbReference>
<dbReference type="Gene3D" id="4.10.400.10">
    <property type="entry name" value="Low-density Lipoprotein Receptor"/>
    <property type="match status" value="2"/>
</dbReference>
<evidence type="ECO:0000313" key="17">
    <source>
        <dbReference type="Proteomes" id="UP000265120"/>
    </source>
</evidence>
<evidence type="ECO:0000256" key="9">
    <source>
        <dbReference type="ARBA" id="ARBA00023157"/>
    </source>
</evidence>
<dbReference type="Pfam" id="PF00057">
    <property type="entry name" value="Ldl_recept_a"/>
    <property type="match status" value="1"/>
</dbReference>
<dbReference type="CDD" id="cd00112">
    <property type="entry name" value="LDLa"/>
    <property type="match status" value="3"/>
</dbReference>
<keyword evidence="2 11" id="KW-0645">Protease</keyword>
<feature type="domain" description="SEA" evidence="14">
    <location>
        <begin position="69"/>
        <end position="195"/>
    </location>
</feature>
<sequence>MWSDGVAYASEKNQAEAGAPAVALPFRNTRPFKCLLVVITIFIIIFIVAGAVLIWYFVEYRIWVQEPRVEQQYAAYMSILNRNFSADLSSPDSTLFKTEAEGIKTVVEKIMKDSGLSRYFNYTTVFAFGSGSLVAHFWIVMSVPSSHVGRVTLIKITSSLEKGLKGSRGSGEEQMVSSNGYLFYLPSLSVSDCYRYQEVAPGGPVALLGPDPQHSSCLWHLQTAAGSQLELHMEWLLPQCQDRLAVYDSLSPSESQLITSVTGCSRHERQVSVLSSGQWMAVVWRRGLYYPQNTFLLSAQAWERKNCSATIWLKAVAGIQGTLKTPFYPSYYPPDTNCTWSFTIPGEGSGLTLQFEGYQLSEASNNQACTQGEWTVQDRRLCGSRSLQPYSQRLFLTSTSATVVMTSEVSLTGPGLQLHYSLFNLSDPCPGQSLCTVNGQCVPSCDGINDCPDGLDETNCVCVAQYQCPGDTQCVDYSSVCDQQPDCPDATDEMNCTEGVQCSDMTYVCADGTCLKKSNPECDTVIDCPDASDEDDCDCGLRHVFARIVGGTNASEGEWPWQVSLQVRGGHVCGGALISSQWVVSAAHCFYEDRLFSPSMWTVYLGKLLLKPSAPTEEMALVQQIHIHQYYNNETYDYDLALLKLTRPATALQTKRATPICLPQSSHQVEPGMLCWVTGWGALREGGKASNVLQKVDVLLVSEDDCAKSYGQMLTPRMLCAGYQSGKKDACQGDSGGPLVCQEPSGRWFLAGVVSWGSGCGRPGLYGVYSRITRLSDWINKVIGSK</sequence>
<keyword evidence="8 12" id="KW-0472">Membrane</keyword>
<dbReference type="GeneTree" id="ENSGT00940000160104"/>
<dbReference type="Pfam" id="PF00089">
    <property type="entry name" value="Trypsin"/>
    <property type="match status" value="1"/>
</dbReference>
<dbReference type="PANTHER" id="PTHR24252:SF20">
    <property type="entry name" value="LOW QUALITY PROTEIN: TRANSMEMBRANE PROTEASE SERINE 6"/>
    <property type="match status" value="1"/>
</dbReference>
<evidence type="ECO:0000256" key="6">
    <source>
        <dbReference type="ARBA" id="ARBA00022968"/>
    </source>
</evidence>
<feature type="disulfide bond" evidence="10">
    <location>
        <begin position="522"/>
        <end position="537"/>
    </location>
</feature>